<reference evidence="5" key="1">
    <citation type="submission" date="2020-09" db="EMBL/GenBank/DDBJ databases">
        <title>Comparative genome analyses of four rice-infecting Rhizoctonia solani isolates reveal extensive enrichment of homogalacturonan modification genes.</title>
        <authorList>
            <person name="Lee D.-Y."/>
            <person name="Jeon J."/>
            <person name="Kim K.-T."/>
            <person name="Cheong K."/>
            <person name="Song H."/>
            <person name="Choi G."/>
            <person name="Ko J."/>
            <person name="Opiyo S.O."/>
            <person name="Zuo S."/>
            <person name="Madhav S."/>
            <person name="Lee Y.-H."/>
            <person name="Wang G.-L."/>
        </authorList>
    </citation>
    <scope>NUCLEOTIDE SEQUENCE</scope>
    <source>
        <strain evidence="5">AG1-IA B2</strain>
    </source>
</reference>
<proteinExistence type="predicted"/>
<gene>
    <name evidence="5" type="ORF">RHS01_04902</name>
</gene>
<dbReference type="EMBL" id="JACYCF010000007">
    <property type="protein sequence ID" value="KAF8756187.1"/>
    <property type="molecule type" value="Genomic_DNA"/>
</dbReference>
<protein>
    <submittedName>
        <fullName evidence="5">Gag-polypeptide of LTR copia-type</fullName>
    </submittedName>
</protein>
<dbReference type="InterPro" id="IPR036875">
    <property type="entry name" value="Znf_CCHC_sf"/>
</dbReference>
<keyword evidence="2" id="KW-0863">Zinc-finger</keyword>
<evidence type="ECO:0000313" key="6">
    <source>
        <dbReference type="Proteomes" id="UP000614334"/>
    </source>
</evidence>
<feature type="region of interest" description="Disordered" evidence="3">
    <location>
        <begin position="270"/>
        <end position="301"/>
    </location>
</feature>
<evidence type="ECO:0000256" key="2">
    <source>
        <dbReference type="PROSITE-ProRule" id="PRU00047"/>
    </source>
</evidence>
<dbReference type="Proteomes" id="UP000614334">
    <property type="component" value="Unassembled WGS sequence"/>
</dbReference>
<dbReference type="GO" id="GO:0008270">
    <property type="term" value="F:zinc ion binding"/>
    <property type="evidence" value="ECO:0007669"/>
    <property type="project" value="UniProtKB-KW"/>
</dbReference>
<dbReference type="InterPro" id="IPR001878">
    <property type="entry name" value="Znf_CCHC"/>
</dbReference>
<dbReference type="PANTHER" id="PTHR47481:SF7">
    <property type="entry name" value="CCHC-TYPE DOMAIN-CONTAINING PROTEIN"/>
    <property type="match status" value="1"/>
</dbReference>
<dbReference type="PANTHER" id="PTHR47481">
    <property type="match status" value="1"/>
</dbReference>
<feature type="domain" description="CCHC-type" evidence="4">
    <location>
        <begin position="252"/>
        <end position="265"/>
    </location>
</feature>
<evidence type="ECO:0000313" key="5">
    <source>
        <dbReference type="EMBL" id="KAF8756187.1"/>
    </source>
</evidence>
<comment type="caution">
    <text evidence="5">The sequence shown here is derived from an EMBL/GenBank/DDBJ whole genome shotgun (WGS) entry which is preliminary data.</text>
</comment>
<dbReference type="GO" id="GO:0006397">
    <property type="term" value="P:mRNA processing"/>
    <property type="evidence" value="ECO:0007669"/>
    <property type="project" value="UniProtKB-KW"/>
</dbReference>
<dbReference type="SMART" id="SM00343">
    <property type="entry name" value="ZnF_C2HC"/>
    <property type="match status" value="1"/>
</dbReference>
<dbReference type="Pfam" id="PF22936">
    <property type="entry name" value="Pol_BBD"/>
    <property type="match status" value="1"/>
</dbReference>
<keyword evidence="2" id="KW-0479">Metal-binding</keyword>
<dbReference type="SUPFAM" id="SSF57756">
    <property type="entry name" value="Retrovirus zinc finger-like domains"/>
    <property type="match status" value="1"/>
</dbReference>
<evidence type="ECO:0000259" key="4">
    <source>
        <dbReference type="PROSITE" id="PS50158"/>
    </source>
</evidence>
<feature type="compositionally biased region" description="Basic and acidic residues" evidence="3">
    <location>
        <begin position="286"/>
        <end position="300"/>
    </location>
</feature>
<dbReference type="GO" id="GO:0003676">
    <property type="term" value="F:nucleic acid binding"/>
    <property type="evidence" value="ECO:0007669"/>
    <property type="project" value="InterPro"/>
</dbReference>
<keyword evidence="1" id="KW-0507">mRNA processing</keyword>
<dbReference type="Pfam" id="PF14223">
    <property type="entry name" value="Retrotran_gag_2"/>
    <property type="match status" value="1"/>
</dbReference>
<keyword evidence="2" id="KW-0862">Zinc</keyword>
<dbReference type="PROSITE" id="PS50158">
    <property type="entry name" value="ZF_CCHC"/>
    <property type="match status" value="1"/>
</dbReference>
<accession>A0A8H7M5D8</accession>
<sequence>MSTSENKNTKIYKLPKLKDDGSNYNAWKFCQTTVLKLRGLFGIANGTNNLPNSPTKAELKDNAKVLNYKELIAKWTKQDEDAFVQITLNMEDGAMADVMDTTTAKQAWTRIVERWEGKGVQLLSFLYQQLTLTKILEDDNIATGLNNLLSIASKMKTLGEPVSNLMMAQIMMNALPPTYAIVNTVIQTTNQASAVTPLMVKEAALKEEEHCKNGTGLTAMFLHLPNKSKTSNAKLLSLNLKNRQKKNKGPACLNCGKPGHLKQECWAAGGGAKGTGPRQKNGANKQPKDKGKETSTKTESAKVAVTTNNLPAVLYALPAVNSEPANNSWLLNSVGNGKQILAAGIGCVFIVMQNRQGTEHKAVIKEVLHVPKLQANLMLVQELVNNRTEVAFGKDYGAVLVANKGQGPKIVKCTKETAHAGLVEPDNENKRNDAKAHNFVAYAATAIARANLTTWH</sequence>
<name>A0A8H7M5D8_9AGAM</name>
<organism evidence="5 6">
    <name type="scientific">Rhizoctonia solani</name>
    <dbReference type="NCBI Taxonomy" id="456999"/>
    <lineage>
        <taxon>Eukaryota</taxon>
        <taxon>Fungi</taxon>
        <taxon>Dikarya</taxon>
        <taxon>Basidiomycota</taxon>
        <taxon>Agaricomycotina</taxon>
        <taxon>Agaricomycetes</taxon>
        <taxon>Cantharellales</taxon>
        <taxon>Ceratobasidiaceae</taxon>
        <taxon>Rhizoctonia</taxon>
    </lineage>
</organism>
<evidence type="ECO:0000256" key="1">
    <source>
        <dbReference type="ARBA" id="ARBA00022664"/>
    </source>
</evidence>
<evidence type="ECO:0000256" key="3">
    <source>
        <dbReference type="SAM" id="MobiDB-lite"/>
    </source>
</evidence>
<dbReference type="InterPro" id="IPR054722">
    <property type="entry name" value="PolX-like_BBD"/>
</dbReference>
<dbReference type="AlphaFoldDB" id="A0A8H7M5D8"/>